<protein>
    <recommendedName>
        <fullName evidence="2">precorrin-2 dehydrogenase</fullName>
        <ecNumber evidence="2">1.3.1.76</ecNumber>
    </recommendedName>
</protein>
<dbReference type="GO" id="GO:0008168">
    <property type="term" value="F:methyltransferase activity"/>
    <property type="evidence" value="ECO:0007669"/>
    <property type="project" value="InterPro"/>
</dbReference>
<evidence type="ECO:0000313" key="8">
    <source>
        <dbReference type="Proteomes" id="UP000009134"/>
    </source>
</evidence>
<accession>Q2G4W3</accession>
<keyword evidence="8" id="KW-1185">Reference proteome</keyword>
<evidence type="ECO:0000313" key="7">
    <source>
        <dbReference type="EMBL" id="ABD27110.1"/>
    </source>
</evidence>
<dbReference type="eggNOG" id="COG1648">
    <property type="taxonomic scope" value="Bacteria"/>
</dbReference>
<dbReference type="GO" id="GO:0004325">
    <property type="term" value="F:ferrochelatase activity"/>
    <property type="evidence" value="ECO:0007669"/>
    <property type="project" value="InterPro"/>
</dbReference>
<dbReference type="KEGG" id="nar:Saro_2674"/>
<dbReference type="InterPro" id="IPR036291">
    <property type="entry name" value="NAD(P)-bd_dom_sf"/>
</dbReference>
<evidence type="ECO:0000256" key="3">
    <source>
        <dbReference type="ARBA" id="ARBA00023002"/>
    </source>
</evidence>
<evidence type="ECO:0000256" key="5">
    <source>
        <dbReference type="ARBA" id="ARBA00023244"/>
    </source>
</evidence>
<dbReference type="HOGENOM" id="CLU_011276_2_2_5"/>
<evidence type="ECO:0000256" key="2">
    <source>
        <dbReference type="ARBA" id="ARBA00012400"/>
    </source>
</evidence>
<dbReference type="Proteomes" id="UP000009134">
    <property type="component" value="Chromosome"/>
</dbReference>
<proteinExistence type="predicted"/>
<keyword evidence="3" id="KW-0560">Oxidoreductase</keyword>
<dbReference type="InterPro" id="IPR028161">
    <property type="entry name" value="Met8-like"/>
</dbReference>
<keyword evidence="5" id="KW-0627">Porphyrin biosynthesis</keyword>
<dbReference type="Pfam" id="PF13241">
    <property type="entry name" value="NAD_binding_7"/>
    <property type="match status" value="1"/>
</dbReference>
<dbReference type="UniPathway" id="UPA00262">
    <property type="reaction ID" value="UER00222"/>
</dbReference>
<dbReference type="PANTHER" id="PTHR35330">
    <property type="entry name" value="SIROHEME BIOSYNTHESIS PROTEIN MET8"/>
    <property type="match status" value="1"/>
</dbReference>
<dbReference type="InterPro" id="IPR035996">
    <property type="entry name" value="4pyrrol_Methylase_sf"/>
</dbReference>
<dbReference type="SUPFAM" id="SSF51735">
    <property type="entry name" value="NAD(P)-binding Rossmann-fold domains"/>
    <property type="match status" value="1"/>
</dbReference>
<dbReference type="SUPFAM" id="SSF75615">
    <property type="entry name" value="Siroheme synthase middle domains-like"/>
    <property type="match status" value="1"/>
</dbReference>
<organism evidence="7 8">
    <name type="scientific">Novosphingobium aromaticivorans (strain ATCC 700278 / DSM 12444 / CCUG 56034 / CIP 105152 / NBRC 16084 / F199)</name>
    <dbReference type="NCBI Taxonomy" id="279238"/>
    <lineage>
        <taxon>Bacteria</taxon>
        <taxon>Pseudomonadati</taxon>
        <taxon>Pseudomonadota</taxon>
        <taxon>Alphaproteobacteria</taxon>
        <taxon>Sphingomonadales</taxon>
        <taxon>Sphingomonadaceae</taxon>
        <taxon>Novosphingobium</taxon>
    </lineage>
</organism>
<dbReference type="GO" id="GO:0043115">
    <property type="term" value="F:precorrin-2 dehydrogenase activity"/>
    <property type="evidence" value="ECO:0007669"/>
    <property type="project" value="UniProtKB-EC"/>
</dbReference>
<dbReference type="EC" id="1.3.1.76" evidence="2"/>
<dbReference type="Gene3D" id="3.40.1010.10">
    <property type="entry name" value="Cobalt-precorrin-4 Transmethylase, Domain 1"/>
    <property type="match status" value="1"/>
</dbReference>
<dbReference type="SUPFAM" id="SSF53790">
    <property type="entry name" value="Tetrapyrrole methylase"/>
    <property type="match status" value="1"/>
</dbReference>
<dbReference type="EMBL" id="CP000248">
    <property type="protein sequence ID" value="ABD27110.1"/>
    <property type="molecule type" value="Genomic_DNA"/>
</dbReference>
<comment type="catalytic activity">
    <reaction evidence="6">
        <text>precorrin-2 + NAD(+) = sirohydrochlorin + NADH + 2 H(+)</text>
        <dbReference type="Rhea" id="RHEA:15613"/>
        <dbReference type="ChEBI" id="CHEBI:15378"/>
        <dbReference type="ChEBI" id="CHEBI:57540"/>
        <dbReference type="ChEBI" id="CHEBI:57945"/>
        <dbReference type="ChEBI" id="CHEBI:58351"/>
        <dbReference type="ChEBI" id="CHEBI:58827"/>
        <dbReference type="EC" id="1.3.1.76"/>
    </reaction>
</comment>
<reference evidence="8" key="1">
    <citation type="submission" date="2006-01" db="EMBL/GenBank/DDBJ databases">
        <title>Complete sequence of Novosphingobium aromaticivorans DSM 12444.</title>
        <authorList>
            <consortium name="US DOE Joint Genome Institute"/>
            <person name="Copeland A."/>
            <person name="Lucas S."/>
            <person name="Lapidus A."/>
            <person name="Barry K."/>
            <person name="Detter J.C."/>
            <person name="Glavina T."/>
            <person name="Hammon N."/>
            <person name="Israni S."/>
            <person name="Pitluck S."/>
            <person name="Chain P."/>
            <person name="Malfatti S."/>
            <person name="Shin M."/>
            <person name="Vergez L."/>
            <person name="Schmutz J."/>
            <person name="Larimer F."/>
            <person name="Land M."/>
            <person name="Kyrpides N."/>
            <person name="Ivanova N."/>
            <person name="Fredrickson J."/>
            <person name="Balkwill D."/>
            <person name="Romine M.F."/>
            <person name="Richardson P."/>
        </authorList>
    </citation>
    <scope>NUCLEOTIDE SEQUENCE [LARGE SCALE GENOMIC DNA]</scope>
    <source>
        <strain evidence="8">ATCC 700278 / DSM 12444 / CCUG 56034 / CIP 105152 / NBRC 16084 / F199</strain>
    </source>
</reference>
<dbReference type="AlphaFoldDB" id="Q2G4W3"/>
<evidence type="ECO:0000256" key="4">
    <source>
        <dbReference type="ARBA" id="ARBA00023027"/>
    </source>
</evidence>
<comment type="pathway">
    <text evidence="1">Porphyrin-containing compound metabolism; siroheme biosynthesis; sirohydrochlorin from precorrin-2: step 1/1.</text>
</comment>
<dbReference type="STRING" id="279238.Saro_2674"/>
<gene>
    <name evidence="7" type="ordered locus">Saro_2674</name>
</gene>
<dbReference type="InterPro" id="IPR014777">
    <property type="entry name" value="4pyrrole_Mease_sub1"/>
</dbReference>
<keyword evidence="4" id="KW-0520">NAD</keyword>
<dbReference type="RefSeq" id="WP_011446316.1">
    <property type="nucleotide sequence ID" value="NC_007794.1"/>
</dbReference>
<sequence length="261" mass="27509">MQSLPLFHRIAGQPVVLLGEGDAAEAKQRLIERAGGSIIRDIAEGIDKGARLAFIAHDNPDLAQGDAIRLRCAGLLVNVVDRPELCDFTTPSILDRDPVLIAVGTGGASAGLAKILRLRLERLLPQGLGALARALEDAREGMRARWASVADRRRALDAALDEGGELDLFRAGSEAKVGTWLASGAEGQAGRFEIVLTSNDPEDLTLRTARLLGQADVVVHDAGVAPEILARARADAVRVLAGSEMPDGGPEFGVTVVLRLG</sequence>
<dbReference type="Gene3D" id="3.30.160.110">
    <property type="entry name" value="Siroheme synthase, domain 2"/>
    <property type="match status" value="1"/>
</dbReference>
<dbReference type="NCBIfam" id="TIGR01470">
    <property type="entry name" value="cysG_Nterm"/>
    <property type="match status" value="1"/>
</dbReference>
<evidence type="ECO:0000256" key="6">
    <source>
        <dbReference type="ARBA" id="ARBA00047561"/>
    </source>
</evidence>
<dbReference type="InterPro" id="IPR006367">
    <property type="entry name" value="Sirohaem_synthase_N"/>
</dbReference>
<name>Q2G4W3_NOVAD</name>
<evidence type="ECO:0000256" key="1">
    <source>
        <dbReference type="ARBA" id="ARBA00005010"/>
    </source>
</evidence>
<dbReference type="GO" id="GO:0019354">
    <property type="term" value="P:siroheme biosynthetic process"/>
    <property type="evidence" value="ECO:0007669"/>
    <property type="project" value="UniProtKB-UniPathway"/>
</dbReference>
<dbReference type="PANTHER" id="PTHR35330:SF1">
    <property type="entry name" value="SIROHEME BIOSYNTHESIS PROTEIN MET8"/>
    <property type="match status" value="1"/>
</dbReference>